<dbReference type="PANTHER" id="PTHR43003">
    <property type="entry name" value="DNA-3-METHYLADENINE GLYCOSYLASE"/>
    <property type="match status" value="1"/>
</dbReference>
<sequence length="324" mass="34688">MSIDKTTTTSLANGGHVPPSVQMALRFKAPYDWARVLRFFSGRAIPGVEQVVDGMYRRIVDLNGDAGRLVVTKHPRRHCLIATLEGAAARHVDDAFAHRVASMFDLGADPAAIGGGLARDPWFAPLVEAAPGLRVPGAWSGFELAVRAIVGQQVSVKAATTIVGRLVQRAGERVVHDDGMAAPDGAPAWRFPTPDALAACDLEKIGMPGKRAAALTGMARAVAAGHVPLDPAQADLATLRRAWLDLPGIGPWTVEYIAMRAWRDPDAWPASDLVLMQSIAARDPSLDRLASQKSRTEGWRPWRAYAALHLWNDVADRAGGARGG</sequence>
<evidence type="ECO:0000256" key="1">
    <source>
        <dbReference type="ARBA" id="ARBA00000086"/>
    </source>
</evidence>
<evidence type="ECO:0000256" key="4">
    <source>
        <dbReference type="ARBA" id="ARBA00023204"/>
    </source>
</evidence>
<dbReference type="InterPro" id="IPR010316">
    <property type="entry name" value="AlkA_N"/>
</dbReference>
<dbReference type="GO" id="GO:0043916">
    <property type="term" value="F:DNA-7-methylguanine glycosylase activity"/>
    <property type="evidence" value="ECO:0007669"/>
    <property type="project" value="TreeGrafter"/>
</dbReference>
<dbReference type="Gene3D" id="3.30.310.20">
    <property type="entry name" value="DNA-3-methyladenine glycosylase AlkA, N-terminal domain"/>
    <property type="match status" value="1"/>
</dbReference>
<dbReference type="SUPFAM" id="SSF55945">
    <property type="entry name" value="TATA-box binding protein-like"/>
    <property type="match status" value="1"/>
</dbReference>
<dbReference type="PANTHER" id="PTHR43003:SF13">
    <property type="entry name" value="DNA-3-METHYLADENINE GLYCOSYLASE 2"/>
    <property type="match status" value="1"/>
</dbReference>
<dbReference type="Gene3D" id="1.10.1670.10">
    <property type="entry name" value="Helix-hairpin-Helix base-excision DNA repair enzymes (C-terminal)"/>
    <property type="match status" value="1"/>
</dbReference>
<evidence type="ECO:0000259" key="6">
    <source>
        <dbReference type="SMART" id="SM01009"/>
    </source>
</evidence>
<name>A0A6P2MSQ3_9BURK</name>
<dbReference type="InterPro" id="IPR037046">
    <property type="entry name" value="AlkA_N_sf"/>
</dbReference>
<evidence type="ECO:0000313" key="7">
    <source>
        <dbReference type="EMBL" id="VWB84057.1"/>
    </source>
</evidence>
<dbReference type="GO" id="GO:0005737">
    <property type="term" value="C:cytoplasm"/>
    <property type="evidence" value="ECO:0007669"/>
    <property type="project" value="TreeGrafter"/>
</dbReference>
<reference evidence="7 8" key="1">
    <citation type="submission" date="2019-09" db="EMBL/GenBank/DDBJ databases">
        <authorList>
            <person name="Depoorter E."/>
        </authorList>
    </citation>
    <scope>NUCLEOTIDE SEQUENCE [LARGE SCALE GENOMIC DNA]</scope>
    <source>
        <strain evidence="7">LMG 24065</strain>
    </source>
</reference>
<evidence type="ECO:0000256" key="3">
    <source>
        <dbReference type="ARBA" id="ARBA00022763"/>
    </source>
</evidence>
<dbReference type="Proteomes" id="UP000494125">
    <property type="component" value="Unassembled WGS sequence"/>
</dbReference>
<protein>
    <recommendedName>
        <fullName evidence="2">DNA-3-methyladenine glycosylase II</fullName>
        <ecNumber evidence="2">3.2.2.21</ecNumber>
    </recommendedName>
</protein>
<dbReference type="AlphaFoldDB" id="A0A6P2MSQ3"/>
<evidence type="ECO:0000259" key="5">
    <source>
        <dbReference type="SMART" id="SM00478"/>
    </source>
</evidence>
<dbReference type="SMART" id="SM00478">
    <property type="entry name" value="ENDO3c"/>
    <property type="match status" value="1"/>
</dbReference>
<dbReference type="EC" id="3.2.2.21" evidence="2"/>
<dbReference type="GO" id="GO:0006307">
    <property type="term" value="P:DNA alkylation repair"/>
    <property type="evidence" value="ECO:0007669"/>
    <property type="project" value="TreeGrafter"/>
</dbReference>
<dbReference type="InterPro" id="IPR051912">
    <property type="entry name" value="Alkylbase_DNA_Glycosylase/TA"/>
</dbReference>
<dbReference type="GO" id="GO:0006285">
    <property type="term" value="P:base-excision repair, AP site formation"/>
    <property type="evidence" value="ECO:0007669"/>
    <property type="project" value="TreeGrafter"/>
</dbReference>
<dbReference type="GO" id="GO:0032131">
    <property type="term" value="F:alkylated DNA binding"/>
    <property type="evidence" value="ECO:0007669"/>
    <property type="project" value="TreeGrafter"/>
</dbReference>
<dbReference type="GO" id="GO:0008725">
    <property type="term" value="F:DNA-3-methyladenine glycosylase activity"/>
    <property type="evidence" value="ECO:0007669"/>
    <property type="project" value="TreeGrafter"/>
</dbReference>
<dbReference type="RefSeq" id="WP_151049715.1">
    <property type="nucleotide sequence ID" value="NZ_CABVPN010000019.1"/>
</dbReference>
<dbReference type="Gene3D" id="1.10.340.30">
    <property type="entry name" value="Hypothetical protein, domain 2"/>
    <property type="match status" value="1"/>
</dbReference>
<dbReference type="SMART" id="SM01009">
    <property type="entry name" value="AlkA_N"/>
    <property type="match status" value="1"/>
</dbReference>
<comment type="catalytic activity">
    <reaction evidence="1">
        <text>Hydrolysis of alkylated DNA, releasing 3-methyladenine, 3-methylguanine, 7-methylguanine and 7-methyladenine.</text>
        <dbReference type="EC" id="3.2.2.21"/>
    </reaction>
</comment>
<accession>A0A6P2MSQ3</accession>
<dbReference type="InterPro" id="IPR011257">
    <property type="entry name" value="DNA_glycosylase"/>
</dbReference>
<dbReference type="CDD" id="cd00056">
    <property type="entry name" value="ENDO3c"/>
    <property type="match status" value="1"/>
</dbReference>
<dbReference type="GeneID" id="93029100"/>
<dbReference type="EMBL" id="CABVPN010000019">
    <property type="protein sequence ID" value="VWB84057.1"/>
    <property type="molecule type" value="Genomic_DNA"/>
</dbReference>
<dbReference type="InterPro" id="IPR023170">
    <property type="entry name" value="HhH_base_excis_C"/>
</dbReference>
<keyword evidence="3" id="KW-0227">DNA damage</keyword>
<dbReference type="SUPFAM" id="SSF48150">
    <property type="entry name" value="DNA-glycosylase"/>
    <property type="match status" value="1"/>
</dbReference>
<evidence type="ECO:0000256" key="2">
    <source>
        <dbReference type="ARBA" id="ARBA00012000"/>
    </source>
</evidence>
<dbReference type="Pfam" id="PF06029">
    <property type="entry name" value="AlkA_N"/>
    <property type="match status" value="1"/>
</dbReference>
<dbReference type="Pfam" id="PF00730">
    <property type="entry name" value="HhH-GPD"/>
    <property type="match status" value="1"/>
</dbReference>
<gene>
    <name evidence="7" type="ORF">BDI24065_04030</name>
</gene>
<evidence type="ECO:0000313" key="8">
    <source>
        <dbReference type="Proteomes" id="UP000494125"/>
    </source>
</evidence>
<dbReference type="GO" id="GO:0032993">
    <property type="term" value="C:protein-DNA complex"/>
    <property type="evidence" value="ECO:0007669"/>
    <property type="project" value="TreeGrafter"/>
</dbReference>
<keyword evidence="4" id="KW-0234">DNA repair</keyword>
<feature type="domain" description="DNA-3-methyladenine glycosylase AlkA N-terminal" evidence="6">
    <location>
        <begin position="22"/>
        <end position="140"/>
    </location>
</feature>
<keyword evidence="8" id="KW-1185">Reference proteome</keyword>
<proteinExistence type="predicted"/>
<organism evidence="7 8">
    <name type="scientific">Burkholderia diffusa</name>
    <dbReference type="NCBI Taxonomy" id="488732"/>
    <lineage>
        <taxon>Bacteria</taxon>
        <taxon>Pseudomonadati</taxon>
        <taxon>Pseudomonadota</taxon>
        <taxon>Betaproteobacteria</taxon>
        <taxon>Burkholderiales</taxon>
        <taxon>Burkholderiaceae</taxon>
        <taxon>Burkholderia</taxon>
        <taxon>Burkholderia cepacia complex</taxon>
    </lineage>
</organism>
<dbReference type="InterPro" id="IPR003265">
    <property type="entry name" value="HhH-GPD_domain"/>
</dbReference>
<feature type="domain" description="HhH-GPD" evidence="5">
    <location>
        <begin position="150"/>
        <end position="314"/>
    </location>
</feature>